<sequence length="142" mass="16119">MDRGKVPHCPETGTKIKQLARPELRSGSPFQAIKDWRKLKSELFGRQLYYPSGFDGNAVQGGCALPNAYMQMIADHSRIARHKVSVYGQRSRVAAQIDRYRQMIGPKPRDRNMESHATKFLIVVKTLNRMIDLGHVDNAIVI</sequence>
<evidence type="ECO:0000313" key="2">
    <source>
        <dbReference type="Proteomes" id="UP000318590"/>
    </source>
</evidence>
<dbReference type="AlphaFoldDB" id="A0A547PM20"/>
<keyword evidence="2" id="KW-1185">Reference proteome</keyword>
<organism evidence="1 2">
    <name type="scientific">Palleronia caenipelagi</name>
    <dbReference type="NCBI Taxonomy" id="2489174"/>
    <lineage>
        <taxon>Bacteria</taxon>
        <taxon>Pseudomonadati</taxon>
        <taxon>Pseudomonadota</taxon>
        <taxon>Alphaproteobacteria</taxon>
        <taxon>Rhodobacterales</taxon>
        <taxon>Roseobacteraceae</taxon>
        <taxon>Palleronia</taxon>
    </lineage>
</organism>
<proteinExistence type="predicted"/>
<name>A0A547PM20_9RHOB</name>
<comment type="caution">
    <text evidence="1">The sequence shown here is derived from an EMBL/GenBank/DDBJ whole genome shotgun (WGS) entry which is preliminary data.</text>
</comment>
<protein>
    <submittedName>
        <fullName evidence="1">Uncharacterized protein</fullName>
    </submittedName>
</protein>
<dbReference type="OrthoDB" id="8451553at2"/>
<dbReference type="EMBL" id="VFSV01000053">
    <property type="protein sequence ID" value="TRD15192.1"/>
    <property type="molecule type" value="Genomic_DNA"/>
</dbReference>
<reference evidence="1 2" key="1">
    <citation type="submission" date="2019-06" db="EMBL/GenBank/DDBJ databases">
        <title>Paenimaribius caenipelagi gen. nov., sp. nov., isolated from a tidal flat.</title>
        <authorList>
            <person name="Yoon J.-H."/>
        </authorList>
    </citation>
    <scope>NUCLEOTIDE SEQUENCE [LARGE SCALE GENOMIC DNA]</scope>
    <source>
        <strain evidence="1 2">JBTF-M29</strain>
    </source>
</reference>
<gene>
    <name evidence="1" type="ORF">FEV53_17545</name>
</gene>
<dbReference type="Proteomes" id="UP000318590">
    <property type="component" value="Unassembled WGS sequence"/>
</dbReference>
<evidence type="ECO:0000313" key="1">
    <source>
        <dbReference type="EMBL" id="TRD15192.1"/>
    </source>
</evidence>
<dbReference type="RefSeq" id="WP_142836043.1">
    <property type="nucleotide sequence ID" value="NZ_VFSV01000053.1"/>
</dbReference>
<accession>A0A547PM20</accession>